<evidence type="ECO:0000313" key="6">
    <source>
        <dbReference type="Proteomes" id="UP000028492"/>
    </source>
</evidence>
<keyword evidence="6" id="KW-1185">Reference proteome</keyword>
<dbReference type="Proteomes" id="UP000028492">
    <property type="component" value="Chromosome"/>
</dbReference>
<organism evidence="5 6">
    <name type="scientific">Amycolatopsis japonica</name>
    <dbReference type="NCBI Taxonomy" id="208439"/>
    <lineage>
        <taxon>Bacteria</taxon>
        <taxon>Bacillati</taxon>
        <taxon>Actinomycetota</taxon>
        <taxon>Actinomycetes</taxon>
        <taxon>Pseudonocardiales</taxon>
        <taxon>Pseudonocardiaceae</taxon>
        <taxon>Amycolatopsis</taxon>
        <taxon>Amycolatopsis japonica group</taxon>
    </lineage>
</organism>
<dbReference type="InterPro" id="IPR006115">
    <property type="entry name" value="6PGDH_NADP-bd"/>
</dbReference>
<evidence type="ECO:0000256" key="1">
    <source>
        <dbReference type="ARBA" id="ARBA00009080"/>
    </source>
</evidence>
<dbReference type="InterPro" id="IPR036291">
    <property type="entry name" value="NAD(P)-bd_dom_sf"/>
</dbReference>
<dbReference type="EMBL" id="CP008953">
    <property type="protein sequence ID" value="AIG79034.1"/>
    <property type="molecule type" value="Genomic_DNA"/>
</dbReference>
<feature type="domain" description="NADPH-dependent reductive aminase-like C-terminal" evidence="4">
    <location>
        <begin position="163"/>
        <end position="291"/>
    </location>
</feature>
<dbReference type="PIRSF" id="PIRSF000103">
    <property type="entry name" value="HIBADH"/>
    <property type="match status" value="1"/>
</dbReference>
<keyword evidence="2" id="KW-0560">Oxidoreductase</keyword>
<evidence type="ECO:0000313" key="5">
    <source>
        <dbReference type="EMBL" id="AIG79034.1"/>
    </source>
</evidence>
<protein>
    <submittedName>
        <fullName evidence="5">Dehydrogenase</fullName>
    </submittedName>
</protein>
<name>A0A075V3A7_9PSEU</name>
<sequence>MTDQNLPVAVVGLGPMGAALAAALLDRGHDVTVWNRSPGKAAPLVAKGARQADDIVDAVSASRLLVVCLADYDALYSALGPAREALRGRVVVNLNSGTPKEAREAAQWAEGHGIGYLDGAIMVPPPLVGHPGSLFLYSGPTEVFETHKETLADLGDPTHLGTDPGLAVLYNTALLSMMYSSLNGFLHAAALVGSAGVGAAEFTEIAVDWFLPSVIGGIIKAEAPTIDKGEYPGELASLEMNVTTLKHIIGTSDEQRVDAGIPAGNKELLDRAVAAGFGKSGYSSVIEILKRGAA</sequence>
<dbReference type="RefSeq" id="WP_038517819.1">
    <property type="nucleotide sequence ID" value="NZ_CP008953.1"/>
</dbReference>
<accession>A0A075V3A7</accession>
<reference evidence="5 6" key="1">
    <citation type="journal article" date="2014" name="J. Biotechnol.">
        <title>Complete genome sequence of the actinobacterium Amycolatopsis japonica MG417-CF17(T) (=DSM 44213T) producing (S,S)-N,N'-ethylenediaminedisuccinic acid.</title>
        <authorList>
            <person name="Stegmann E."/>
            <person name="Albersmeier A."/>
            <person name="Spohn M."/>
            <person name="Gert H."/>
            <person name="Weber T."/>
            <person name="Wohlleben W."/>
            <person name="Kalinowski J."/>
            <person name="Ruckert C."/>
        </authorList>
    </citation>
    <scope>NUCLEOTIDE SEQUENCE [LARGE SCALE GENOMIC DNA]</scope>
    <source>
        <strain evidence="6">MG417-CF17 (DSM 44213)</strain>
    </source>
</reference>
<dbReference type="eggNOG" id="COG2084">
    <property type="taxonomic scope" value="Bacteria"/>
</dbReference>
<feature type="domain" description="6-phosphogluconate dehydrogenase NADP-binding" evidence="3">
    <location>
        <begin position="8"/>
        <end position="156"/>
    </location>
</feature>
<dbReference type="STRING" id="208439.AJAP_31060"/>
<dbReference type="GO" id="GO:0000785">
    <property type="term" value="C:chromatin"/>
    <property type="evidence" value="ECO:0007669"/>
    <property type="project" value="TreeGrafter"/>
</dbReference>
<dbReference type="InterPro" id="IPR051265">
    <property type="entry name" value="HIBADH-related_NP60_sf"/>
</dbReference>
<dbReference type="GO" id="GO:0050661">
    <property type="term" value="F:NADP binding"/>
    <property type="evidence" value="ECO:0007669"/>
    <property type="project" value="InterPro"/>
</dbReference>
<dbReference type="Gene3D" id="1.10.1040.10">
    <property type="entry name" value="N-(1-d-carboxylethyl)-l-norvaline Dehydrogenase, domain 2"/>
    <property type="match status" value="1"/>
</dbReference>
<dbReference type="PANTHER" id="PTHR43580:SF2">
    <property type="entry name" value="CYTOKINE-LIKE NUCLEAR FACTOR N-PAC"/>
    <property type="match status" value="1"/>
</dbReference>
<dbReference type="AlphaFoldDB" id="A0A075V3A7"/>
<comment type="similarity">
    <text evidence="1">Belongs to the HIBADH-related family.</text>
</comment>
<dbReference type="PANTHER" id="PTHR43580">
    <property type="entry name" value="OXIDOREDUCTASE GLYR1-RELATED"/>
    <property type="match status" value="1"/>
</dbReference>
<dbReference type="Pfam" id="PF03446">
    <property type="entry name" value="NAD_binding_2"/>
    <property type="match status" value="1"/>
</dbReference>
<dbReference type="HOGENOM" id="CLU_035117_2_1_11"/>
<dbReference type="GO" id="GO:0031491">
    <property type="term" value="F:nucleosome binding"/>
    <property type="evidence" value="ECO:0007669"/>
    <property type="project" value="TreeGrafter"/>
</dbReference>
<evidence type="ECO:0000259" key="3">
    <source>
        <dbReference type="Pfam" id="PF03446"/>
    </source>
</evidence>
<dbReference type="InterPro" id="IPR013328">
    <property type="entry name" value="6PGD_dom2"/>
</dbReference>
<evidence type="ECO:0000259" key="4">
    <source>
        <dbReference type="Pfam" id="PF21761"/>
    </source>
</evidence>
<evidence type="ECO:0000256" key="2">
    <source>
        <dbReference type="ARBA" id="ARBA00023002"/>
    </source>
</evidence>
<dbReference type="KEGG" id="aja:AJAP_31060"/>
<dbReference type="SUPFAM" id="SSF51735">
    <property type="entry name" value="NAD(P)-binding Rossmann-fold domains"/>
    <property type="match status" value="1"/>
</dbReference>
<dbReference type="GO" id="GO:0140673">
    <property type="term" value="P:transcription elongation-coupled chromatin remodeling"/>
    <property type="evidence" value="ECO:0007669"/>
    <property type="project" value="TreeGrafter"/>
</dbReference>
<dbReference type="Gene3D" id="3.40.50.720">
    <property type="entry name" value="NAD(P)-binding Rossmann-like Domain"/>
    <property type="match status" value="1"/>
</dbReference>
<dbReference type="InterPro" id="IPR048666">
    <property type="entry name" value="RedAm-like_C"/>
</dbReference>
<dbReference type="GO" id="GO:0016491">
    <property type="term" value="F:oxidoreductase activity"/>
    <property type="evidence" value="ECO:0007669"/>
    <property type="project" value="UniProtKB-KW"/>
</dbReference>
<dbReference type="Pfam" id="PF21761">
    <property type="entry name" value="RedAm-like_C"/>
    <property type="match status" value="1"/>
</dbReference>
<proteinExistence type="inferred from homology"/>
<dbReference type="InterPro" id="IPR015815">
    <property type="entry name" value="HIBADH-related"/>
</dbReference>
<dbReference type="GO" id="GO:0003677">
    <property type="term" value="F:DNA binding"/>
    <property type="evidence" value="ECO:0007669"/>
    <property type="project" value="TreeGrafter"/>
</dbReference>
<gene>
    <name evidence="5" type="ORF">AJAP_31060</name>
</gene>